<protein>
    <recommendedName>
        <fullName evidence="6">CCT domain-containing protein</fullName>
    </recommendedName>
</protein>
<sequence>MSLHTERDEEKDRDRKDQPRMQQILSEDWYWRLLRFDNILSALRRRLTLEEFCGRRRSIPDLAISGGGGAGSLQELSLISDSSFFFLLLSSLSPLSPNPSATLSVVLEENTDPSPEVQAVLLLLGGYEVPTRIPTTSVATQNHRTLDDFPERSSQPQRVASLNRFREKRKERCFENKIRYNVRKEVALRVGRSCEEQRHRRGAALQNDVVLELWGQKKIPNKTTSFYLQMYSPKTTSFWGFGRQNGAVLQGCNPAVREGTAITPDPCITMFY</sequence>
<dbReference type="PROSITE" id="PS51017">
    <property type="entry name" value="CCT"/>
    <property type="match status" value="1"/>
</dbReference>
<keyword evidence="8" id="KW-1185">Reference proteome</keyword>
<gene>
    <name evidence="7" type="ORF">Acr_17g0004690</name>
</gene>
<evidence type="ECO:0000256" key="3">
    <source>
        <dbReference type="ARBA" id="ARBA00023163"/>
    </source>
</evidence>
<dbReference type="InterPro" id="IPR010402">
    <property type="entry name" value="CCT_domain"/>
</dbReference>
<dbReference type="Pfam" id="PF06203">
    <property type="entry name" value="CCT"/>
    <property type="match status" value="1"/>
</dbReference>
<evidence type="ECO:0000256" key="4">
    <source>
        <dbReference type="ARBA" id="ARBA00023242"/>
    </source>
</evidence>
<dbReference type="GO" id="GO:0005634">
    <property type="term" value="C:nucleus"/>
    <property type="evidence" value="ECO:0007669"/>
    <property type="project" value="UniProtKB-SubCell"/>
</dbReference>
<evidence type="ECO:0000313" key="7">
    <source>
        <dbReference type="EMBL" id="GFZ04897.1"/>
    </source>
</evidence>
<comment type="subcellular location">
    <subcellularLocation>
        <location evidence="1 5">Nucleus</location>
    </subcellularLocation>
</comment>
<dbReference type="GO" id="GO:0006355">
    <property type="term" value="P:regulation of DNA-templated transcription"/>
    <property type="evidence" value="ECO:0007669"/>
    <property type="project" value="InterPro"/>
</dbReference>
<dbReference type="EMBL" id="BJWL01000017">
    <property type="protein sequence ID" value="GFZ04897.1"/>
    <property type="molecule type" value="Genomic_DNA"/>
</dbReference>
<evidence type="ECO:0000259" key="6">
    <source>
        <dbReference type="PROSITE" id="PS51017"/>
    </source>
</evidence>
<comment type="caution">
    <text evidence="7">The sequence shown here is derived from an EMBL/GenBank/DDBJ whole genome shotgun (WGS) entry which is preliminary data.</text>
</comment>
<keyword evidence="2" id="KW-0805">Transcription regulation</keyword>
<dbReference type="AlphaFoldDB" id="A0A7J0G276"/>
<dbReference type="PANTHER" id="PTHR46125:SF24">
    <property type="entry name" value="GATA TRANSCRIPTION FACTOR 18"/>
    <property type="match status" value="1"/>
</dbReference>
<organism evidence="7 8">
    <name type="scientific">Actinidia rufa</name>
    <dbReference type="NCBI Taxonomy" id="165716"/>
    <lineage>
        <taxon>Eukaryota</taxon>
        <taxon>Viridiplantae</taxon>
        <taxon>Streptophyta</taxon>
        <taxon>Embryophyta</taxon>
        <taxon>Tracheophyta</taxon>
        <taxon>Spermatophyta</taxon>
        <taxon>Magnoliopsida</taxon>
        <taxon>eudicotyledons</taxon>
        <taxon>Gunneridae</taxon>
        <taxon>Pentapetalae</taxon>
        <taxon>asterids</taxon>
        <taxon>Ericales</taxon>
        <taxon>Actinidiaceae</taxon>
        <taxon>Actinidia</taxon>
    </lineage>
</organism>
<dbReference type="PANTHER" id="PTHR46125">
    <property type="entry name" value="GATA TRANSCRIPTION FACTOR 28"/>
    <property type="match status" value="1"/>
</dbReference>
<reference evidence="7 8" key="1">
    <citation type="submission" date="2019-07" db="EMBL/GenBank/DDBJ databases">
        <title>De Novo Assembly of kiwifruit Actinidia rufa.</title>
        <authorList>
            <person name="Sugita-Konishi S."/>
            <person name="Sato K."/>
            <person name="Mori E."/>
            <person name="Abe Y."/>
            <person name="Kisaki G."/>
            <person name="Hamano K."/>
            <person name="Suezawa K."/>
            <person name="Otani M."/>
            <person name="Fukuda T."/>
            <person name="Manabe T."/>
            <person name="Gomi K."/>
            <person name="Tabuchi M."/>
            <person name="Akimitsu K."/>
            <person name="Kataoka I."/>
        </authorList>
    </citation>
    <scope>NUCLEOTIDE SEQUENCE [LARGE SCALE GENOMIC DNA]</scope>
    <source>
        <strain evidence="8">cv. Fuchu</strain>
    </source>
</reference>
<evidence type="ECO:0000256" key="5">
    <source>
        <dbReference type="PROSITE-ProRule" id="PRU00357"/>
    </source>
</evidence>
<dbReference type="InterPro" id="IPR045280">
    <property type="entry name" value="TIFY-like"/>
</dbReference>
<keyword evidence="3" id="KW-0804">Transcription</keyword>
<feature type="domain" description="CCT" evidence="6">
    <location>
        <begin position="158"/>
        <end position="200"/>
    </location>
</feature>
<proteinExistence type="predicted"/>
<accession>A0A7J0G276</accession>
<dbReference type="Proteomes" id="UP000585474">
    <property type="component" value="Unassembled WGS sequence"/>
</dbReference>
<evidence type="ECO:0000313" key="8">
    <source>
        <dbReference type="Proteomes" id="UP000585474"/>
    </source>
</evidence>
<name>A0A7J0G276_9ERIC</name>
<evidence type="ECO:0000256" key="2">
    <source>
        <dbReference type="ARBA" id="ARBA00023015"/>
    </source>
</evidence>
<keyword evidence="4 5" id="KW-0539">Nucleus</keyword>
<evidence type="ECO:0000256" key="1">
    <source>
        <dbReference type="ARBA" id="ARBA00004123"/>
    </source>
</evidence>